<reference evidence="5 6" key="1">
    <citation type="submission" date="2024-04" db="EMBL/GenBank/DDBJ databases">
        <title>Phyllosticta paracitricarpa is synonymous to the EU quarantine fungus P. citricarpa based on phylogenomic analyses.</title>
        <authorList>
            <consortium name="Lawrence Berkeley National Laboratory"/>
            <person name="Van Ingen-Buijs V.A."/>
            <person name="Van Westerhoven A.C."/>
            <person name="Haridas S."/>
            <person name="Skiadas P."/>
            <person name="Martin F."/>
            <person name="Groenewald J.Z."/>
            <person name="Crous P.W."/>
            <person name="Seidl M.F."/>
        </authorList>
    </citation>
    <scope>NUCLEOTIDE SEQUENCE [LARGE SCALE GENOMIC DNA]</scope>
    <source>
        <strain evidence="5 6">CBS 123371</strain>
    </source>
</reference>
<dbReference type="InterPro" id="IPR011032">
    <property type="entry name" value="GroES-like_sf"/>
</dbReference>
<dbReference type="CDD" id="cd08249">
    <property type="entry name" value="enoyl_reductase_like"/>
    <property type="match status" value="1"/>
</dbReference>
<proteinExistence type="inferred from homology"/>
<dbReference type="PANTHER" id="PTHR45348:SF2">
    <property type="entry name" value="ZINC-TYPE ALCOHOL DEHYDROGENASE-LIKE PROTEIN C2E1P3.01"/>
    <property type="match status" value="1"/>
</dbReference>
<feature type="domain" description="Enoyl reductase (ER)" evidence="4">
    <location>
        <begin position="10"/>
        <end position="340"/>
    </location>
</feature>
<evidence type="ECO:0000313" key="6">
    <source>
        <dbReference type="Proteomes" id="UP001363622"/>
    </source>
</evidence>
<dbReference type="InterPro" id="IPR036291">
    <property type="entry name" value="NAD(P)-bd_dom_sf"/>
</dbReference>
<dbReference type="Pfam" id="PF00107">
    <property type="entry name" value="ADH_zinc_N"/>
    <property type="match status" value="1"/>
</dbReference>
<comment type="similarity">
    <text evidence="1">Belongs to the zinc-containing alcohol dehydrogenase family.</text>
</comment>
<keyword evidence="6" id="KW-1185">Reference proteome</keyword>
<evidence type="ECO:0000256" key="2">
    <source>
        <dbReference type="ARBA" id="ARBA00011245"/>
    </source>
</evidence>
<comment type="subunit">
    <text evidence="2">Monomer.</text>
</comment>
<keyword evidence="3" id="KW-0560">Oxidoreductase</keyword>
<evidence type="ECO:0000256" key="1">
    <source>
        <dbReference type="ARBA" id="ARBA00008072"/>
    </source>
</evidence>
<dbReference type="SMART" id="SM00829">
    <property type="entry name" value="PKS_ER"/>
    <property type="match status" value="1"/>
</dbReference>
<gene>
    <name evidence="5" type="ORF">IWZ03DRAFT_381839</name>
</gene>
<protein>
    <submittedName>
        <fullName evidence="5">Chaperonin 10-like protein</fullName>
    </submittedName>
</protein>
<evidence type="ECO:0000259" key="4">
    <source>
        <dbReference type="SMART" id="SM00829"/>
    </source>
</evidence>
<dbReference type="InterPro" id="IPR013149">
    <property type="entry name" value="ADH-like_C"/>
</dbReference>
<name>A0ABR1KHC5_9PEZI</name>
<accession>A0ABR1KHC5</accession>
<dbReference type="PANTHER" id="PTHR45348">
    <property type="entry name" value="HYPOTHETICAL OXIDOREDUCTASE (EUROFUNG)"/>
    <property type="match status" value="1"/>
</dbReference>
<dbReference type="Gene3D" id="3.90.180.10">
    <property type="entry name" value="Medium-chain alcohol dehydrogenases, catalytic domain"/>
    <property type="match status" value="1"/>
</dbReference>
<evidence type="ECO:0000256" key="3">
    <source>
        <dbReference type="ARBA" id="ARBA00023002"/>
    </source>
</evidence>
<sequence length="346" mass="37367">MKAVKIKSKGHAEVEDVPLPQLRPGYALVKTMAVALNPTDWKQIDFMSPEGCTTGIDYAGVVQEVGPGVKHVAVGDKVAGFAHGGNSSNKEDGAFAEYIMARDGIQMKKPDRLSWEEAATLGGGITTIGQGLYQSLGLPLPSQPAASKFPVLIYAGSTATGSLAIQFAKLSGLEVLTTCSPRNFDFVRSLGADAVFDYHSPTCGADIRAYTQNSLYHAFDCISEHSSPQICADALSSETASKQPRYSALLPVDFPRKDVKSNVTLGYCIFGEEFEKMGHNFPAKKEDHEFGVTFFGLSQQLLEEKKFRVHPQDVREGGLEGVLNGLDDLRQGKVSAKKLVYRIATA</sequence>
<dbReference type="Gene3D" id="3.40.50.720">
    <property type="entry name" value="NAD(P)-binding Rossmann-like Domain"/>
    <property type="match status" value="1"/>
</dbReference>
<dbReference type="SUPFAM" id="SSF51735">
    <property type="entry name" value="NAD(P)-binding Rossmann-fold domains"/>
    <property type="match status" value="1"/>
</dbReference>
<dbReference type="InterPro" id="IPR013154">
    <property type="entry name" value="ADH-like_N"/>
</dbReference>
<organism evidence="5 6">
    <name type="scientific">Phyllosticta citriasiana</name>
    <dbReference type="NCBI Taxonomy" id="595635"/>
    <lineage>
        <taxon>Eukaryota</taxon>
        <taxon>Fungi</taxon>
        <taxon>Dikarya</taxon>
        <taxon>Ascomycota</taxon>
        <taxon>Pezizomycotina</taxon>
        <taxon>Dothideomycetes</taxon>
        <taxon>Dothideomycetes incertae sedis</taxon>
        <taxon>Botryosphaeriales</taxon>
        <taxon>Phyllostictaceae</taxon>
        <taxon>Phyllosticta</taxon>
    </lineage>
</organism>
<dbReference type="InterPro" id="IPR020843">
    <property type="entry name" value="ER"/>
</dbReference>
<dbReference type="EMBL" id="JBBPHU010000008">
    <property type="protein sequence ID" value="KAK7514836.1"/>
    <property type="molecule type" value="Genomic_DNA"/>
</dbReference>
<dbReference type="Proteomes" id="UP001363622">
    <property type="component" value="Unassembled WGS sequence"/>
</dbReference>
<evidence type="ECO:0000313" key="5">
    <source>
        <dbReference type="EMBL" id="KAK7514836.1"/>
    </source>
</evidence>
<comment type="caution">
    <text evidence="5">The sequence shown here is derived from an EMBL/GenBank/DDBJ whole genome shotgun (WGS) entry which is preliminary data.</text>
</comment>
<dbReference type="InterPro" id="IPR047122">
    <property type="entry name" value="Trans-enoyl_RdTase-like"/>
</dbReference>
<dbReference type="SUPFAM" id="SSF50129">
    <property type="entry name" value="GroES-like"/>
    <property type="match status" value="1"/>
</dbReference>
<dbReference type="Pfam" id="PF08240">
    <property type="entry name" value="ADH_N"/>
    <property type="match status" value="1"/>
</dbReference>